<feature type="compositionally biased region" description="Gly residues" evidence="1">
    <location>
        <begin position="635"/>
        <end position="657"/>
    </location>
</feature>
<dbReference type="Gene3D" id="3.40.50.300">
    <property type="entry name" value="P-loop containing nucleotide triphosphate hydrolases"/>
    <property type="match status" value="1"/>
</dbReference>
<protein>
    <recommendedName>
        <fullName evidence="6">G domain-containing protein</fullName>
    </recommendedName>
</protein>
<evidence type="ECO:0000256" key="1">
    <source>
        <dbReference type="SAM" id="MobiDB-lite"/>
    </source>
</evidence>
<feature type="compositionally biased region" description="Basic and acidic residues" evidence="1">
    <location>
        <begin position="614"/>
        <end position="634"/>
    </location>
</feature>
<keyword evidence="5" id="KW-1185">Reference proteome</keyword>
<dbReference type="InterPro" id="IPR048422">
    <property type="entry name" value="NOA1/YqeH-like_C"/>
</dbReference>
<gene>
    <name evidence="4" type="ORF">HYH03_018745</name>
</gene>
<comment type="caution">
    <text evidence="4">The sequence shown here is derived from an EMBL/GenBank/DDBJ whole genome shotgun (WGS) entry which is preliminary data.</text>
</comment>
<feature type="region of interest" description="Disordered" evidence="1">
    <location>
        <begin position="606"/>
        <end position="657"/>
    </location>
</feature>
<dbReference type="Proteomes" id="UP000612055">
    <property type="component" value="Unassembled WGS sequence"/>
</dbReference>
<dbReference type="OrthoDB" id="1696305at2759"/>
<dbReference type="AlphaFoldDB" id="A0A836BP75"/>
<dbReference type="GO" id="GO:0005739">
    <property type="term" value="C:mitochondrion"/>
    <property type="evidence" value="ECO:0007669"/>
    <property type="project" value="TreeGrafter"/>
</dbReference>
<evidence type="ECO:0000259" key="3">
    <source>
        <dbReference type="Pfam" id="PF21516"/>
    </source>
</evidence>
<dbReference type="EMBL" id="JAEHOE010000233">
    <property type="protein sequence ID" value="KAG2482323.1"/>
    <property type="molecule type" value="Genomic_DNA"/>
</dbReference>
<name>A0A836BP75_9CHLO</name>
<evidence type="ECO:0008006" key="6">
    <source>
        <dbReference type="Google" id="ProtNLM"/>
    </source>
</evidence>
<evidence type="ECO:0000313" key="4">
    <source>
        <dbReference type="EMBL" id="KAG2482323.1"/>
    </source>
</evidence>
<feature type="domain" description="G" evidence="2">
    <location>
        <begin position="371"/>
        <end position="433"/>
    </location>
</feature>
<feature type="domain" description="NOA1/YqeH-like C-terminal" evidence="3">
    <location>
        <begin position="489"/>
        <end position="585"/>
    </location>
</feature>
<dbReference type="GO" id="GO:0005525">
    <property type="term" value="F:GTP binding"/>
    <property type="evidence" value="ECO:0007669"/>
    <property type="project" value="InterPro"/>
</dbReference>
<dbReference type="InterPro" id="IPR050896">
    <property type="entry name" value="Mito_lipid_metab_GTPase"/>
</dbReference>
<accession>A0A836BP75</accession>
<proteinExistence type="predicted"/>
<dbReference type="PANTHER" id="PTHR46434">
    <property type="entry name" value="GENETIC INTERACTOR OF PROHIBITINS 3, MITOCHONDRIAL"/>
    <property type="match status" value="1"/>
</dbReference>
<reference evidence="4" key="1">
    <citation type="journal article" date="2020" name="bioRxiv">
        <title>Comparative genomics of Chlamydomonas.</title>
        <authorList>
            <person name="Craig R.J."/>
            <person name="Hasan A.R."/>
            <person name="Ness R.W."/>
            <person name="Keightley P.D."/>
        </authorList>
    </citation>
    <scope>NUCLEOTIDE SEQUENCE</scope>
    <source>
        <strain evidence="4">CCAP 11/70</strain>
    </source>
</reference>
<dbReference type="SUPFAM" id="SSF52540">
    <property type="entry name" value="P-loop containing nucleoside triphosphate hydrolases"/>
    <property type="match status" value="1"/>
</dbReference>
<organism evidence="4 5">
    <name type="scientific">Edaphochlamys debaryana</name>
    <dbReference type="NCBI Taxonomy" id="47281"/>
    <lineage>
        <taxon>Eukaryota</taxon>
        <taxon>Viridiplantae</taxon>
        <taxon>Chlorophyta</taxon>
        <taxon>core chlorophytes</taxon>
        <taxon>Chlorophyceae</taxon>
        <taxon>CS clade</taxon>
        <taxon>Chlamydomonadales</taxon>
        <taxon>Chlamydomonadales incertae sedis</taxon>
        <taxon>Edaphochlamys</taxon>
    </lineage>
</organism>
<dbReference type="Pfam" id="PF01926">
    <property type="entry name" value="MMR_HSR1"/>
    <property type="match status" value="1"/>
</dbReference>
<evidence type="ECO:0000259" key="2">
    <source>
        <dbReference type="Pfam" id="PF01926"/>
    </source>
</evidence>
<dbReference type="Pfam" id="PF21516">
    <property type="entry name" value="YqeH-like_C"/>
    <property type="match status" value="1"/>
</dbReference>
<sequence>MRSFRAAAGGLDAMRSPAPLTSCATALGRGCTRAVPPAHAAPTPAGAGSGRALAPCLASASGVASAGASPAPGPSPLPRPSLSLALGSYRAARAASDGARAAPLRTAASTSAASAAAPGAPSGPSAKDLAAAQLLGDDALRALGVRLPSHCCGCGMRLQRRDPEAPGYFIIPSRLLEPRGAEGEGEGADPLAAAAGEELDAEAEADMEDVGRSRADEPDVLCQRCFSLKHAGKVKTVAAEMALPDFDLGKKVGRKIHLQKDRRAVVLCVVDMWDFDGSLPRAALRSLFPPGTGDEAPEELKFRLMVAVNKFDLLPAQATPLRVQQWVRTRLKQAGLPSPDKVFIVSAARGSGVKEMVEDVREALGFRGDLWVVGAQNAGKSSLISAMKRLAGTAGKGDPTVAPVPGTTLGLLQVPGMPLGPKHRAFDTPGVPHPHQLTTQLGLEDVKKVLPSKPLRGRTYRLAAGNTLLLGGGLARLDVLEAPGATLYLTVFVSHHVNLHLGKTEGAEERLPRLVAGGVLVPPDCPERAAALPALAPVEVALEGSDWRRSSVDVAIAGLGWVGVGCSGPARFRVWTLPGVAVTTHAALIPDYAEVFERPGVSSLLPKAQKGAQKGREAARGAREPARGGREAGGGERTGGSGGGGGRGGGSGAQRQR</sequence>
<dbReference type="InterPro" id="IPR006073">
    <property type="entry name" value="GTP-bd"/>
</dbReference>
<dbReference type="InterPro" id="IPR027417">
    <property type="entry name" value="P-loop_NTPase"/>
</dbReference>
<dbReference type="CDD" id="cd01855">
    <property type="entry name" value="YqeH"/>
    <property type="match status" value="1"/>
</dbReference>
<dbReference type="PANTHER" id="PTHR46434:SF1">
    <property type="entry name" value="GENETIC INTERACTOR OF PROHIBITINS 3, MITOCHONDRIAL"/>
    <property type="match status" value="1"/>
</dbReference>
<evidence type="ECO:0000313" key="5">
    <source>
        <dbReference type="Proteomes" id="UP000612055"/>
    </source>
</evidence>